<dbReference type="SUPFAM" id="SSF52540">
    <property type="entry name" value="P-loop containing nucleoside triphosphate hydrolases"/>
    <property type="match status" value="1"/>
</dbReference>
<dbReference type="Proteomes" id="UP000247980">
    <property type="component" value="Unassembled WGS sequence"/>
</dbReference>
<gene>
    <name evidence="5" type="ORF">CVS30_09495</name>
</gene>
<evidence type="ECO:0000313" key="6">
    <source>
        <dbReference type="Proteomes" id="UP000247980"/>
    </source>
</evidence>
<keyword evidence="1" id="KW-0805">Transcription regulation</keyword>
<comment type="caution">
    <text evidence="5">The sequence shown here is derived from an EMBL/GenBank/DDBJ whole genome shotgun (WGS) entry which is preliminary data.</text>
</comment>
<sequence length="869" mass="92822">MVSHGSLLQSLPPRSNWPIVGREADIELLMQRLVAGSGGVIVMGAPGLGKSTVMAAVLTKIDAIGQRAMRLPAPLERDSSASYIEQWLGVPIPSSVSVDMVATQILGQLLLSTSSTSGDPEVSAEVALAPILALDDIHLLDVFSAAVFRSLVEAGQIRLVATCREDPGLPSALDALWRSGHLDRSDLVPLSYDSVRLILRAVLPDPASNDMAYRLWLTTAGNPLHVRELLYSIVETGDVVYAEHAWIWVAPLRANRRLVDLLATDLKTLGGPARDVMDLLALAEMVPLRILTSKANDDDLKFLVERGLILVTDGNGAATVSIAHPLYAETLRSLLYPRRKRELFDFMPEPGPEHGPQELLRWVDWALECDVMPGVSTLIAAGTAAEELTQPGRAVTLATLALEHPHLPAEQEIEALLLRARSNRDAGWSESAEADLDSLLILLEESQDSKVTVTAAPERAEDIVVHAARIRADIQELHYRDLDGALEGLAAAAKTLDPSGNAATELAIDQLARIGHGGRHAEVLAGWAAQVAAADLPANITLSPSYIYALGQTGKAQSALAVAETQLALIGPDHARYPFARTDLVAARFWAAVWAGQPAMALTVPDLDGAGGQRHHSGLYQIGEGYIYLIFGDWVQAVEQLRGGLSRLGLMAPTGLEAMAWAGLAHAYAMCGERALACAAVEHYLSVAPVMNRSIEVDSRYRILLARYAVGDPQLADFLDAYLLWATREGHALGVLYVRHLLIVCAEPGERAELLPALELAAEDIEGLIPQAMLRHAAALIAGDAGMIAAGGAGLVAVGIWLPAPVQLATLTQRQREIAALAGAGMSNKAIALKLQLSVRTVDTHMGNIFVRLGIANRTELATALTASS</sequence>
<dbReference type="CDD" id="cd06170">
    <property type="entry name" value="LuxR_C_like"/>
    <property type="match status" value="1"/>
</dbReference>
<dbReference type="AlphaFoldDB" id="A0A2V5JFV7"/>
<dbReference type="PROSITE" id="PS50043">
    <property type="entry name" value="HTH_LUXR_2"/>
    <property type="match status" value="1"/>
</dbReference>
<name>A0A2V5JFV7_9MICC</name>
<keyword evidence="6" id="KW-1185">Reference proteome</keyword>
<protein>
    <recommendedName>
        <fullName evidence="4">HTH luxR-type domain-containing protein</fullName>
    </recommendedName>
</protein>
<evidence type="ECO:0000313" key="5">
    <source>
        <dbReference type="EMBL" id="PYI38557.1"/>
    </source>
</evidence>
<dbReference type="InterPro" id="IPR027417">
    <property type="entry name" value="P-loop_NTPase"/>
</dbReference>
<organism evidence="5 6">
    <name type="scientific">Arthrobacter psychrolactophilus</name>
    <dbReference type="NCBI Taxonomy" id="92442"/>
    <lineage>
        <taxon>Bacteria</taxon>
        <taxon>Bacillati</taxon>
        <taxon>Actinomycetota</taxon>
        <taxon>Actinomycetes</taxon>
        <taxon>Micrococcales</taxon>
        <taxon>Micrococcaceae</taxon>
        <taxon>Arthrobacter</taxon>
    </lineage>
</organism>
<proteinExistence type="predicted"/>
<evidence type="ECO:0000259" key="4">
    <source>
        <dbReference type="PROSITE" id="PS50043"/>
    </source>
</evidence>
<keyword evidence="3" id="KW-0804">Transcription</keyword>
<dbReference type="GO" id="GO:0006355">
    <property type="term" value="P:regulation of DNA-templated transcription"/>
    <property type="evidence" value="ECO:0007669"/>
    <property type="project" value="InterPro"/>
</dbReference>
<dbReference type="PROSITE" id="PS00622">
    <property type="entry name" value="HTH_LUXR_1"/>
    <property type="match status" value="1"/>
</dbReference>
<evidence type="ECO:0000256" key="3">
    <source>
        <dbReference type="ARBA" id="ARBA00023163"/>
    </source>
</evidence>
<dbReference type="InterPro" id="IPR000792">
    <property type="entry name" value="Tscrpt_reg_LuxR_C"/>
</dbReference>
<dbReference type="SMART" id="SM00421">
    <property type="entry name" value="HTH_LUXR"/>
    <property type="match status" value="1"/>
</dbReference>
<dbReference type="PANTHER" id="PTHR44688:SF16">
    <property type="entry name" value="DNA-BINDING TRANSCRIPTIONAL ACTIVATOR DEVR_DOSR"/>
    <property type="match status" value="1"/>
</dbReference>
<dbReference type="PRINTS" id="PR00038">
    <property type="entry name" value="HTHLUXR"/>
</dbReference>
<dbReference type="Pfam" id="PF00196">
    <property type="entry name" value="GerE"/>
    <property type="match status" value="1"/>
</dbReference>
<feature type="domain" description="HTH luxR-type" evidence="4">
    <location>
        <begin position="804"/>
        <end position="869"/>
    </location>
</feature>
<dbReference type="OrthoDB" id="3197423at2"/>
<dbReference type="InterPro" id="IPR016032">
    <property type="entry name" value="Sig_transdc_resp-reg_C-effctor"/>
</dbReference>
<dbReference type="EMBL" id="QJVC01000007">
    <property type="protein sequence ID" value="PYI38557.1"/>
    <property type="molecule type" value="Genomic_DNA"/>
</dbReference>
<dbReference type="InterPro" id="IPR036388">
    <property type="entry name" value="WH-like_DNA-bd_sf"/>
</dbReference>
<keyword evidence="2" id="KW-0238">DNA-binding</keyword>
<dbReference type="Gene3D" id="1.10.10.10">
    <property type="entry name" value="Winged helix-like DNA-binding domain superfamily/Winged helix DNA-binding domain"/>
    <property type="match status" value="1"/>
</dbReference>
<dbReference type="SUPFAM" id="SSF46894">
    <property type="entry name" value="C-terminal effector domain of the bipartite response regulators"/>
    <property type="match status" value="1"/>
</dbReference>
<dbReference type="PANTHER" id="PTHR44688">
    <property type="entry name" value="DNA-BINDING TRANSCRIPTIONAL ACTIVATOR DEVR_DOSR"/>
    <property type="match status" value="1"/>
</dbReference>
<reference evidence="5 6" key="1">
    <citation type="submission" date="2018-05" db="EMBL/GenBank/DDBJ databases">
        <title>Genetic diversity of glacier-inhabiting Cryobacterium bacteria in China and description of Cryobacterium mengkeensis sp. nov. and Arthrobacter glacialis sp. nov.</title>
        <authorList>
            <person name="Liu Q."/>
            <person name="Xin Y.-H."/>
        </authorList>
    </citation>
    <scope>NUCLEOTIDE SEQUENCE [LARGE SCALE GENOMIC DNA]</scope>
    <source>
        <strain evidence="5 6">B7</strain>
    </source>
</reference>
<evidence type="ECO:0000256" key="1">
    <source>
        <dbReference type="ARBA" id="ARBA00023015"/>
    </source>
</evidence>
<evidence type="ECO:0000256" key="2">
    <source>
        <dbReference type="ARBA" id="ARBA00023125"/>
    </source>
</evidence>
<dbReference type="GO" id="GO:0003677">
    <property type="term" value="F:DNA binding"/>
    <property type="evidence" value="ECO:0007669"/>
    <property type="project" value="UniProtKB-KW"/>
</dbReference>
<accession>A0A2V5JFV7</accession>